<dbReference type="SUPFAM" id="SSF52091">
    <property type="entry name" value="SpoIIaa-like"/>
    <property type="match status" value="1"/>
</dbReference>
<organism evidence="2 3">
    <name type="scientific">Rhodococcus sovatensis</name>
    <dbReference type="NCBI Taxonomy" id="1805840"/>
    <lineage>
        <taxon>Bacteria</taxon>
        <taxon>Bacillati</taxon>
        <taxon>Actinomycetota</taxon>
        <taxon>Actinomycetes</taxon>
        <taxon>Mycobacteriales</taxon>
        <taxon>Nocardiaceae</taxon>
        <taxon>Rhodococcus</taxon>
    </lineage>
</organism>
<dbReference type="Gene3D" id="3.30.750.24">
    <property type="entry name" value="STAS domain"/>
    <property type="match status" value="1"/>
</dbReference>
<evidence type="ECO:0000313" key="2">
    <source>
        <dbReference type="EMBL" id="WXG70123.1"/>
    </source>
</evidence>
<dbReference type="Pfam" id="PF01740">
    <property type="entry name" value="STAS"/>
    <property type="match status" value="1"/>
</dbReference>
<feature type="domain" description="STAS" evidence="1">
    <location>
        <begin position="39"/>
        <end position="96"/>
    </location>
</feature>
<dbReference type="EMBL" id="CP147846">
    <property type="protein sequence ID" value="WXG70123.1"/>
    <property type="molecule type" value="Genomic_DNA"/>
</dbReference>
<sequence length="171" mass="17972">MVYLSHVRSDAESIRSSFYSPASLVDADCSITVDEPVGGPIVIRAEGVLDSTAVSALTEFLDEALHSGRPLVLDVVDAIDIDVSILRALDDASNRLLDSRAPITVACSEELTTQLTDADIDVRSHPSVARAVTASIAALHSTAQHAPDAAVRARPAVALEACTHALQGTYL</sequence>
<dbReference type="InterPro" id="IPR002645">
    <property type="entry name" value="STAS_dom"/>
</dbReference>
<gene>
    <name evidence="2" type="ORF">WDS16_06265</name>
</gene>
<keyword evidence="3" id="KW-1185">Reference proteome</keyword>
<dbReference type="Proteomes" id="UP001432000">
    <property type="component" value="Chromosome"/>
</dbReference>
<name>A0ABZ2PQG0_9NOCA</name>
<proteinExistence type="predicted"/>
<reference evidence="2 3" key="1">
    <citation type="submission" date="2024-03" db="EMBL/GenBank/DDBJ databases">
        <title>Natural products discovery in diverse microorganisms through a two-stage MS feature dereplication strategy.</title>
        <authorList>
            <person name="Zhang R."/>
        </authorList>
    </citation>
    <scope>NUCLEOTIDE SEQUENCE [LARGE SCALE GENOMIC DNA]</scope>
    <source>
        <strain evidence="2 3">18930</strain>
    </source>
</reference>
<evidence type="ECO:0000313" key="3">
    <source>
        <dbReference type="Proteomes" id="UP001432000"/>
    </source>
</evidence>
<dbReference type="RefSeq" id="WP_338891316.1">
    <property type="nucleotide sequence ID" value="NZ_CP147846.1"/>
</dbReference>
<evidence type="ECO:0000259" key="1">
    <source>
        <dbReference type="PROSITE" id="PS50801"/>
    </source>
</evidence>
<dbReference type="InterPro" id="IPR036513">
    <property type="entry name" value="STAS_dom_sf"/>
</dbReference>
<protein>
    <submittedName>
        <fullName evidence="2">STAS domain-containing protein</fullName>
    </submittedName>
</protein>
<dbReference type="PROSITE" id="PS50801">
    <property type="entry name" value="STAS"/>
    <property type="match status" value="1"/>
</dbReference>
<accession>A0ABZ2PQG0</accession>